<proteinExistence type="predicted"/>
<protein>
    <submittedName>
        <fullName evidence="1">Uncharacterized protein</fullName>
    </submittedName>
</protein>
<evidence type="ECO:0000313" key="1">
    <source>
        <dbReference type="EMBL" id="KAK2108184.1"/>
    </source>
</evidence>
<keyword evidence="2" id="KW-1185">Reference proteome</keyword>
<evidence type="ECO:0000313" key="2">
    <source>
        <dbReference type="Proteomes" id="UP001266305"/>
    </source>
</evidence>
<reference evidence="1 2" key="1">
    <citation type="submission" date="2023-05" db="EMBL/GenBank/DDBJ databases">
        <title>B98-5 Cell Line De Novo Hybrid Assembly: An Optical Mapping Approach.</title>
        <authorList>
            <person name="Kananen K."/>
            <person name="Auerbach J.A."/>
            <person name="Kautto E."/>
            <person name="Blachly J.S."/>
        </authorList>
    </citation>
    <scope>NUCLEOTIDE SEQUENCE [LARGE SCALE GENOMIC DNA]</scope>
    <source>
        <strain evidence="1">B95-8</strain>
        <tissue evidence="1">Cell line</tissue>
    </source>
</reference>
<dbReference type="Proteomes" id="UP001266305">
    <property type="component" value="Unassembled WGS sequence"/>
</dbReference>
<comment type="caution">
    <text evidence="1">The sequence shown here is derived from an EMBL/GenBank/DDBJ whole genome shotgun (WGS) entry which is preliminary data.</text>
</comment>
<name>A0ABQ9VFP5_SAGOE</name>
<organism evidence="1 2">
    <name type="scientific">Saguinus oedipus</name>
    <name type="common">Cotton-top tamarin</name>
    <name type="synonym">Oedipomidas oedipus</name>
    <dbReference type="NCBI Taxonomy" id="9490"/>
    <lineage>
        <taxon>Eukaryota</taxon>
        <taxon>Metazoa</taxon>
        <taxon>Chordata</taxon>
        <taxon>Craniata</taxon>
        <taxon>Vertebrata</taxon>
        <taxon>Euteleostomi</taxon>
        <taxon>Mammalia</taxon>
        <taxon>Eutheria</taxon>
        <taxon>Euarchontoglires</taxon>
        <taxon>Primates</taxon>
        <taxon>Haplorrhini</taxon>
        <taxon>Platyrrhini</taxon>
        <taxon>Cebidae</taxon>
        <taxon>Callitrichinae</taxon>
        <taxon>Saguinus</taxon>
    </lineage>
</organism>
<gene>
    <name evidence="1" type="ORF">P7K49_013349</name>
</gene>
<dbReference type="EMBL" id="JASSZA010000006">
    <property type="protein sequence ID" value="KAK2108184.1"/>
    <property type="molecule type" value="Genomic_DNA"/>
</dbReference>
<accession>A0ABQ9VFP5</accession>
<sequence>MAKIRKGLDSAKVAVVACLLPKPTLPSANRPRELLWFHLVNPCSGTGSEAPCLWDWRARVKSSVQASPRAQASIPVPGVSSAYLYNNISDSQVSVS</sequence>